<sequence length="77" mass="8699">MEKTSFRGTAVFYEDWRPVDGTGIGRKVLDRVHETDDTELAGKIDFAYDVEKSMFTIVVEDVVSNRVTEALEAPNDD</sequence>
<accession>A0AAV6L6U5</accession>
<dbReference type="AlphaFoldDB" id="A0AAV6L6U5"/>
<proteinExistence type="predicted"/>
<protein>
    <submittedName>
        <fullName evidence="1">Uncharacterized protein</fullName>
    </submittedName>
</protein>
<comment type="caution">
    <text evidence="1">The sequence shown here is derived from an EMBL/GenBank/DDBJ whole genome shotgun (WGS) entry which is preliminary data.</text>
</comment>
<evidence type="ECO:0000313" key="1">
    <source>
        <dbReference type="EMBL" id="KAG5560788.1"/>
    </source>
</evidence>
<dbReference type="Proteomes" id="UP000823749">
    <property type="component" value="Chromosome 2"/>
</dbReference>
<reference evidence="1" key="1">
    <citation type="submission" date="2020-08" db="EMBL/GenBank/DDBJ databases">
        <title>Plant Genome Project.</title>
        <authorList>
            <person name="Zhang R.-G."/>
        </authorList>
    </citation>
    <scope>NUCLEOTIDE SEQUENCE</scope>
    <source>
        <strain evidence="1">WSP0</strain>
        <tissue evidence="1">Leaf</tissue>
    </source>
</reference>
<name>A0AAV6L6U5_9ERIC</name>
<organism evidence="1 2">
    <name type="scientific">Rhododendron griersonianum</name>
    <dbReference type="NCBI Taxonomy" id="479676"/>
    <lineage>
        <taxon>Eukaryota</taxon>
        <taxon>Viridiplantae</taxon>
        <taxon>Streptophyta</taxon>
        <taxon>Embryophyta</taxon>
        <taxon>Tracheophyta</taxon>
        <taxon>Spermatophyta</taxon>
        <taxon>Magnoliopsida</taxon>
        <taxon>eudicotyledons</taxon>
        <taxon>Gunneridae</taxon>
        <taxon>Pentapetalae</taxon>
        <taxon>asterids</taxon>
        <taxon>Ericales</taxon>
        <taxon>Ericaceae</taxon>
        <taxon>Ericoideae</taxon>
        <taxon>Rhodoreae</taxon>
        <taxon>Rhododendron</taxon>
    </lineage>
</organism>
<gene>
    <name evidence="1" type="ORF">RHGRI_003963</name>
</gene>
<dbReference type="EMBL" id="JACTNZ010000002">
    <property type="protein sequence ID" value="KAG5560788.1"/>
    <property type="molecule type" value="Genomic_DNA"/>
</dbReference>
<keyword evidence="2" id="KW-1185">Reference proteome</keyword>
<evidence type="ECO:0000313" key="2">
    <source>
        <dbReference type="Proteomes" id="UP000823749"/>
    </source>
</evidence>